<proteinExistence type="predicted"/>
<evidence type="ECO:0000256" key="1">
    <source>
        <dbReference type="SAM" id="MobiDB-lite"/>
    </source>
</evidence>
<reference evidence="2 3" key="1">
    <citation type="submission" date="2018-12" db="EMBL/GenBank/DDBJ databases">
        <title>The whole draft genome of Aquabacterium sp. SJQ9.</title>
        <authorList>
            <person name="Sun L."/>
            <person name="Gao X."/>
            <person name="Chen W."/>
            <person name="Huang K."/>
        </authorList>
    </citation>
    <scope>NUCLEOTIDE SEQUENCE [LARGE SCALE GENOMIC DNA]</scope>
    <source>
        <strain evidence="2 3">SJQ9</strain>
    </source>
</reference>
<feature type="compositionally biased region" description="Low complexity" evidence="1">
    <location>
        <begin position="37"/>
        <end position="49"/>
    </location>
</feature>
<dbReference type="RefSeq" id="WP_125243476.1">
    <property type="nucleotide sequence ID" value="NZ_RSED01000008.1"/>
</dbReference>
<dbReference type="Proteomes" id="UP000269265">
    <property type="component" value="Unassembled WGS sequence"/>
</dbReference>
<name>A0A426VB09_9BURK</name>
<accession>A0A426VB09</accession>
<feature type="region of interest" description="Disordered" evidence="1">
    <location>
        <begin position="26"/>
        <end position="94"/>
    </location>
</feature>
<gene>
    <name evidence="2" type="ORF">EIP75_11835</name>
</gene>
<evidence type="ECO:0000313" key="2">
    <source>
        <dbReference type="EMBL" id="RRS04072.1"/>
    </source>
</evidence>
<feature type="compositionally biased region" description="Polar residues" evidence="1">
    <location>
        <begin position="50"/>
        <end position="82"/>
    </location>
</feature>
<keyword evidence="3" id="KW-1185">Reference proteome</keyword>
<dbReference type="EMBL" id="RSED01000008">
    <property type="protein sequence ID" value="RRS04072.1"/>
    <property type="molecule type" value="Genomic_DNA"/>
</dbReference>
<protein>
    <submittedName>
        <fullName evidence="2">Uncharacterized protein</fullName>
    </submittedName>
</protein>
<comment type="caution">
    <text evidence="2">The sequence shown here is derived from an EMBL/GenBank/DDBJ whole genome shotgun (WGS) entry which is preliminary data.</text>
</comment>
<dbReference type="AlphaFoldDB" id="A0A426VB09"/>
<evidence type="ECO:0000313" key="3">
    <source>
        <dbReference type="Proteomes" id="UP000269265"/>
    </source>
</evidence>
<organism evidence="2 3">
    <name type="scientific">Aquabacterium soli</name>
    <dbReference type="NCBI Taxonomy" id="2493092"/>
    <lineage>
        <taxon>Bacteria</taxon>
        <taxon>Pseudomonadati</taxon>
        <taxon>Pseudomonadota</taxon>
        <taxon>Betaproteobacteria</taxon>
        <taxon>Burkholderiales</taxon>
        <taxon>Aquabacterium</taxon>
    </lineage>
</organism>
<feature type="compositionally biased region" description="Basic and acidic residues" evidence="1">
    <location>
        <begin position="85"/>
        <end position="94"/>
    </location>
</feature>
<sequence>MISANNNFNLSSAMLAYSDSLRAKAAAAAAKTEDSDSTTATPSKSATTDNTKGTGTSATDPAKGSTATEQVVAASPSTSYKTTRGRQELDKTQQDLAKSLRDAVAKMGGSLKGEVAFSLDSAAGLKITGSDADKATISAALKADKSSPSLASRLASLTKNAVELESTNRSHAAISQAARHAKNSAGVMALYTTLMQQQQGTSTTAVFAVSNKSSSLTYKGMVNTSA</sequence>